<dbReference type="EMBL" id="JAEUBD010000408">
    <property type="protein sequence ID" value="KAH3674779.1"/>
    <property type="molecule type" value="Genomic_DNA"/>
</dbReference>
<evidence type="ECO:0000256" key="1">
    <source>
        <dbReference type="SAM" id="MobiDB-lite"/>
    </source>
</evidence>
<evidence type="ECO:0000313" key="2">
    <source>
        <dbReference type="EMBL" id="KAH3674779.1"/>
    </source>
</evidence>
<reference evidence="2" key="2">
    <citation type="submission" date="2021-01" db="EMBL/GenBank/DDBJ databases">
        <authorList>
            <person name="Schikora-Tamarit M.A."/>
        </authorList>
    </citation>
    <scope>NUCLEOTIDE SEQUENCE</scope>
    <source>
        <strain evidence="2">NCAIM Y.01608</strain>
    </source>
</reference>
<feature type="region of interest" description="Disordered" evidence="1">
    <location>
        <begin position="43"/>
        <end position="90"/>
    </location>
</feature>
<proteinExistence type="predicted"/>
<organism evidence="2 3">
    <name type="scientific">Ogataea polymorpha</name>
    <dbReference type="NCBI Taxonomy" id="460523"/>
    <lineage>
        <taxon>Eukaryota</taxon>
        <taxon>Fungi</taxon>
        <taxon>Dikarya</taxon>
        <taxon>Ascomycota</taxon>
        <taxon>Saccharomycotina</taxon>
        <taxon>Pichiomycetes</taxon>
        <taxon>Pichiales</taxon>
        <taxon>Pichiaceae</taxon>
        <taxon>Ogataea</taxon>
    </lineage>
</organism>
<gene>
    <name evidence="2" type="ORF">OGATHE_001752</name>
</gene>
<reference evidence="2" key="1">
    <citation type="journal article" date="2021" name="Open Biol.">
        <title>Shared evolutionary footprints suggest mitochondrial oxidative damage underlies multiple complex I losses in fungi.</title>
        <authorList>
            <person name="Schikora-Tamarit M.A."/>
            <person name="Marcet-Houben M."/>
            <person name="Nosek J."/>
            <person name="Gabaldon T."/>
        </authorList>
    </citation>
    <scope>NUCLEOTIDE SEQUENCE</scope>
    <source>
        <strain evidence="2">NCAIM Y.01608</strain>
    </source>
</reference>
<sequence>ERTNKMLESWMDSFDFEKPMELDDEEVFEQPDVVGGEINGDFEIEKSEPVEEPAEEPQVSEEEDEDIDTEFLPSFLKKPTEPVEEQTDSK</sequence>
<dbReference type="Proteomes" id="UP000788993">
    <property type="component" value="Unassembled WGS sequence"/>
</dbReference>
<feature type="non-terminal residue" evidence="2">
    <location>
        <position position="90"/>
    </location>
</feature>
<comment type="caution">
    <text evidence="2">The sequence shown here is derived from an EMBL/GenBank/DDBJ whole genome shotgun (WGS) entry which is preliminary data.</text>
</comment>
<protein>
    <submittedName>
        <fullName evidence="2">Uncharacterized protein</fullName>
    </submittedName>
</protein>
<dbReference type="AlphaFoldDB" id="A0A9P8TDJ1"/>
<feature type="non-terminal residue" evidence="2">
    <location>
        <position position="1"/>
    </location>
</feature>
<accession>A0A9P8TDJ1</accession>
<keyword evidence="3" id="KW-1185">Reference proteome</keyword>
<evidence type="ECO:0000313" key="3">
    <source>
        <dbReference type="Proteomes" id="UP000788993"/>
    </source>
</evidence>
<name>A0A9P8TDJ1_9ASCO</name>
<feature type="compositionally biased region" description="Acidic residues" evidence="1">
    <location>
        <begin position="50"/>
        <end position="69"/>
    </location>
</feature>